<name>A0ABT7HLM8_9FUSO</name>
<comment type="caution">
    <text evidence="1">The sequence shown here is derived from an EMBL/GenBank/DDBJ whole genome shotgun (WGS) entry which is preliminary data.</text>
</comment>
<evidence type="ECO:0000313" key="1">
    <source>
        <dbReference type="EMBL" id="MDK9580631.1"/>
    </source>
</evidence>
<gene>
    <name evidence="1" type="ORF">QQA45_03770</name>
</gene>
<dbReference type="InterPro" id="IPR041492">
    <property type="entry name" value="HAD_2"/>
</dbReference>
<dbReference type="Proteomes" id="UP001225134">
    <property type="component" value="Unassembled WGS sequence"/>
</dbReference>
<dbReference type="PANTHER" id="PTHR43434">
    <property type="entry name" value="PHOSPHOGLYCOLATE PHOSPHATASE"/>
    <property type="match status" value="1"/>
</dbReference>
<dbReference type="Gene3D" id="3.40.50.1000">
    <property type="entry name" value="HAD superfamily/HAD-like"/>
    <property type="match status" value="1"/>
</dbReference>
<proteinExistence type="predicted"/>
<sequence>MQNRRIVCIDSDGCAMDTMDYKHKHCFGPIAAEVWKVEEKEKFFKLWNKINLYSKTRGVNRFKGLCLVFEKMNMKLIEVEKWLSNTKELSNNSLKKELEKNKNKELEKALIWSESVNARIETLKDEVKPFFNVGEVIKKIKKYCDIAIVSSANKNAIEYEWTKFDLLKYVDIVMGQEKGTKQKCLSSLIKQGYKAKNIIMLGDSPCDIEVAKNNDCKFYPIIVGREEESWKIFGEKILYIFLNDKYDDKEYIKRYERIIEELDNKN</sequence>
<evidence type="ECO:0000313" key="2">
    <source>
        <dbReference type="Proteomes" id="UP001225134"/>
    </source>
</evidence>
<dbReference type="InterPro" id="IPR023214">
    <property type="entry name" value="HAD_sf"/>
</dbReference>
<organism evidence="1 2">
    <name type="scientific">Sneathia sanguinegens</name>
    <dbReference type="NCBI Taxonomy" id="40543"/>
    <lineage>
        <taxon>Bacteria</taxon>
        <taxon>Fusobacteriati</taxon>
        <taxon>Fusobacteriota</taxon>
        <taxon>Fusobacteriia</taxon>
        <taxon>Fusobacteriales</taxon>
        <taxon>Leptotrichiaceae</taxon>
        <taxon>Sneathia</taxon>
    </lineage>
</organism>
<reference evidence="1 2" key="1">
    <citation type="submission" date="2023-06" db="EMBL/GenBank/DDBJ databases">
        <title>Antibody response to the Sneathia vaginalis cytopathogenic toxin A during pregnancy.</title>
        <authorList>
            <person name="Mccoy Z.T."/>
            <person name="Serrano M.G."/>
            <person name="Spaine K."/>
            <person name="Edwards D.J."/>
            <person name="Buck G.A."/>
            <person name="Jefferson K."/>
        </authorList>
    </citation>
    <scope>NUCLEOTIDE SEQUENCE [LARGE SCALE GENOMIC DNA]</scope>
    <source>
        <strain evidence="1 2">CCUG 42621</strain>
    </source>
</reference>
<dbReference type="InterPro" id="IPR036412">
    <property type="entry name" value="HAD-like_sf"/>
</dbReference>
<dbReference type="EMBL" id="JASSPP010000005">
    <property type="protein sequence ID" value="MDK9580631.1"/>
    <property type="molecule type" value="Genomic_DNA"/>
</dbReference>
<protein>
    <submittedName>
        <fullName evidence="1">HAD hydrolase-like protein</fullName>
    </submittedName>
</protein>
<accession>A0ABT7HLM8</accession>
<dbReference type="Pfam" id="PF13419">
    <property type="entry name" value="HAD_2"/>
    <property type="match status" value="1"/>
</dbReference>
<dbReference type="RefSeq" id="WP_285152924.1">
    <property type="nucleotide sequence ID" value="NZ_JASSPP010000005.1"/>
</dbReference>
<dbReference type="PANTHER" id="PTHR43434:SF1">
    <property type="entry name" value="PHOSPHOGLYCOLATE PHOSPHATASE"/>
    <property type="match status" value="1"/>
</dbReference>
<dbReference type="SUPFAM" id="SSF56784">
    <property type="entry name" value="HAD-like"/>
    <property type="match status" value="1"/>
</dbReference>
<keyword evidence="2" id="KW-1185">Reference proteome</keyword>
<dbReference type="InterPro" id="IPR050155">
    <property type="entry name" value="HAD-like_hydrolase_sf"/>
</dbReference>
<dbReference type="Gene3D" id="1.10.150.730">
    <property type="match status" value="1"/>
</dbReference>